<sequence>MGLDSPIRYLKGVGEKRASEFAKKGIHTVGDLLYFFPRSHEDRSKVKPIASCIEGETVCIRAKVYNLPTDRYVRRNMLISSMQVFDDSGMINLVWYNNKYVKNNFKEGEEYIFFGKISRNKQGRVQITAPVYEKAGNERYTGKIIPLYPLTHGLSQKIVQS</sequence>
<dbReference type="Gene3D" id="2.40.50.140">
    <property type="entry name" value="Nucleic acid-binding proteins"/>
    <property type="match status" value="1"/>
</dbReference>
<keyword evidence="2 4" id="KW-0347">Helicase</keyword>
<gene>
    <name evidence="4" type="ORF">IAA61_08910</name>
</gene>
<dbReference type="GO" id="GO:0006281">
    <property type="term" value="P:DNA repair"/>
    <property type="evidence" value="ECO:0007669"/>
    <property type="project" value="InterPro"/>
</dbReference>
<evidence type="ECO:0000313" key="4">
    <source>
        <dbReference type="EMBL" id="HIU57908.1"/>
    </source>
</evidence>
<reference evidence="4" key="2">
    <citation type="journal article" date="2021" name="PeerJ">
        <title>Extensive microbial diversity within the chicken gut microbiome revealed by metagenomics and culture.</title>
        <authorList>
            <person name="Gilroy R."/>
            <person name="Ravi A."/>
            <person name="Getino M."/>
            <person name="Pursley I."/>
            <person name="Horton D.L."/>
            <person name="Alikhan N.F."/>
            <person name="Baker D."/>
            <person name="Gharbi K."/>
            <person name="Hall N."/>
            <person name="Watson M."/>
            <person name="Adriaenssens E.M."/>
            <person name="Foster-Nyarko E."/>
            <person name="Jarju S."/>
            <person name="Secka A."/>
            <person name="Antonio M."/>
            <person name="Oren A."/>
            <person name="Chaudhuri R.R."/>
            <person name="La Ragione R."/>
            <person name="Hildebrand F."/>
            <person name="Pallen M.J."/>
        </authorList>
    </citation>
    <scope>NUCLEOTIDE SEQUENCE</scope>
    <source>
        <strain evidence="4">USAMLcec3-3695</strain>
    </source>
</reference>
<comment type="caution">
    <text evidence="4">The sequence shown here is derived from an EMBL/GenBank/DDBJ whole genome shotgun (WGS) entry which is preliminary data.</text>
</comment>
<feature type="domain" description="RecG wedge" evidence="3">
    <location>
        <begin position="6"/>
        <end position="159"/>
    </location>
</feature>
<dbReference type="InterPro" id="IPR033454">
    <property type="entry name" value="RecG_wedge"/>
</dbReference>
<feature type="non-terminal residue" evidence="4">
    <location>
        <position position="161"/>
    </location>
</feature>
<dbReference type="CDD" id="cd04488">
    <property type="entry name" value="RecG_wedge_OBF"/>
    <property type="match status" value="1"/>
</dbReference>
<organism evidence="4 5">
    <name type="scientific">Candidatus Ornithomonoglobus merdipullorum</name>
    <dbReference type="NCBI Taxonomy" id="2840895"/>
    <lineage>
        <taxon>Bacteria</taxon>
        <taxon>Bacillati</taxon>
        <taxon>Bacillota</taxon>
        <taxon>Clostridia</taxon>
        <taxon>Candidatus Ornithomonoglobus</taxon>
    </lineage>
</organism>
<name>A0A9D1SFN8_9FIRM</name>
<dbReference type="SUPFAM" id="SSF50249">
    <property type="entry name" value="Nucleic acid-binding proteins"/>
    <property type="match status" value="1"/>
</dbReference>
<dbReference type="InterPro" id="IPR012340">
    <property type="entry name" value="NA-bd_OB-fold"/>
</dbReference>
<protein>
    <submittedName>
        <fullName evidence="4">DNA helicase RecG</fullName>
    </submittedName>
</protein>
<dbReference type="GO" id="GO:0016787">
    <property type="term" value="F:hydrolase activity"/>
    <property type="evidence" value="ECO:0007669"/>
    <property type="project" value="UniProtKB-KW"/>
</dbReference>
<keyword evidence="2 4" id="KW-0547">Nucleotide-binding</keyword>
<dbReference type="InterPro" id="IPR047112">
    <property type="entry name" value="RecG/Mfd"/>
</dbReference>
<evidence type="ECO:0000256" key="1">
    <source>
        <dbReference type="ARBA" id="ARBA00022801"/>
    </source>
</evidence>
<dbReference type="Pfam" id="PF17191">
    <property type="entry name" value="RecG_wedge"/>
    <property type="match status" value="1"/>
</dbReference>
<evidence type="ECO:0000256" key="2">
    <source>
        <dbReference type="ARBA" id="ARBA00022806"/>
    </source>
</evidence>
<dbReference type="PANTHER" id="PTHR47964:SF1">
    <property type="entry name" value="ATP-DEPENDENT DNA HELICASE HOMOLOG RECG, CHLOROPLASTIC"/>
    <property type="match status" value="1"/>
</dbReference>
<proteinExistence type="predicted"/>
<keyword evidence="2 4" id="KW-0067">ATP-binding</keyword>
<dbReference type="PANTHER" id="PTHR47964">
    <property type="entry name" value="ATP-DEPENDENT DNA HELICASE HOMOLOG RECG, CHLOROPLASTIC"/>
    <property type="match status" value="1"/>
</dbReference>
<dbReference type="GO" id="GO:0003678">
    <property type="term" value="F:DNA helicase activity"/>
    <property type="evidence" value="ECO:0007669"/>
    <property type="project" value="TreeGrafter"/>
</dbReference>
<evidence type="ECO:0000259" key="3">
    <source>
        <dbReference type="Pfam" id="PF17191"/>
    </source>
</evidence>
<dbReference type="AlphaFoldDB" id="A0A9D1SFN8"/>
<keyword evidence="1" id="KW-0378">Hydrolase</keyword>
<dbReference type="Proteomes" id="UP000824109">
    <property type="component" value="Unassembled WGS sequence"/>
</dbReference>
<evidence type="ECO:0000313" key="5">
    <source>
        <dbReference type="Proteomes" id="UP000824109"/>
    </source>
</evidence>
<dbReference type="EMBL" id="DVNB01000088">
    <property type="protein sequence ID" value="HIU57908.1"/>
    <property type="molecule type" value="Genomic_DNA"/>
</dbReference>
<accession>A0A9D1SFN8</accession>
<reference evidence="4" key="1">
    <citation type="submission" date="2020-10" db="EMBL/GenBank/DDBJ databases">
        <authorList>
            <person name="Gilroy R."/>
        </authorList>
    </citation>
    <scope>NUCLEOTIDE SEQUENCE</scope>
    <source>
        <strain evidence="4">USAMLcec3-3695</strain>
    </source>
</reference>